<evidence type="ECO:0000256" key="2">
    <source>
        <dbReference type="SAM" id="Phobius"/>
    </source>
</evidence>
<keyword evidence="4" id="KW-1185">Reference proteome</keyword>
<feature type="compositionally biased region" description="Low complexity" evidence="1">
    <location>
        <begin position="81"/>
        <end position="101"/>
    </location>
</feature>
<feature type="compositionally biased region" description="Polar residues" evidence="1">
    <location>
        <begin position="41"/>
        <end position="55"/>
    </location>
</feature>
<organism evidence="3 4">
    <name type="scientific">Nocardia bovistercoris</name>
    <dbReference type="NCBI Taxonomy" id="2785916"/>
    <lineage>
        <taxon>Bacteria</taxon>
        <taxon>Bacillati</taxon>
        <taxon>Actinomycetota</taxon>
        <taxon>Actinomycetes</taxon>
        <taxon>Mycobacteriales</taxon>
        <taxon>Nocardiaceae</taxon>
        <taxon>Nocardia</taxon>
    </lineage>
</organism>
<dbReference type="AlphaFoldDB" id="A0A931N4C6"/>
<feature type="compositionally biased region" description="Pro residues" evidence="1">
    <location>
        <begin position="134"/>
        <end position="143"/>
    </location>
</feature>
<accession>A0A931N4C6</accession>
<evidence type="ECO:0000313" key="4">
    <source>
        <dbReference type="Proteomes" id="UP000655751"/>
    </source>
</evidence>
<keyword evidence="2" id="KW-1133">Transmembrane helix</keyword>
<name>A0A931N4C6_9NOCA</name>
<gene>
    <name evidence="3" type="ORF">IT779_17695</name>
</gene>
<keyword evidence="2" id="KW-0472">Membrane</keyword>
<evidence type="ECO:0008006" key="5">
    <source>
        <dbReference type="Google" id="ProtNLM"/>
    </source>
</evidence>
<dbReference type="SUPFAM" id="SSF54427">
    <property type="entry name" value="NTF2-like"/>
    <property type="match status" value="1"/>
</dbReference>
<evidence type="ECO:0000256" key="1">
    <source>
        <dbReference type="SAM" id="MobiDB-lite"/>
    </source>
</evidence>
<reference evidence="3" key="1">
    <citation type="submission" date="2020-11" db="EMBL/GenBank/DDBJ databases">
        <title>Nocardia NEAU-351.nov., a novel actinomycete isolated from the cow dung.</title>
        <authorList>
            <person name="Zhang X."/>
        </authorList>
    </citation>
    <scope>NUCLEOTIDE SEQUENCE</scope>
    <source>
        <strain evidence="3">NEAU-351</strain>
    </source>
</reference>
<dbReference type="Gene3D" id="3.10.450.50">
    <property type="match status" value="1"/>
</dbReference>
<evidence type="ECO:0000313" key="3">
    <source>
        <dbReference type="EMBL" id="MBH0778116.1"/>
    </source>
</evidence>
<keyword evidence="2" id="KW-0812">Transmembrane</keyword>
<proteinExistence type="predicted"/>
<dbReference type="EMBL" id="JADMLG010000007">
    <property type="protein sequence ID" value="MBH0778116.1"/>
    <property type="molecule type" value="Genomic_DNA"/>
</dbReference>
<dbReference type="Proteomes" id="UP000655751">
    <property type="component" value="Unassembled WGS sequence"/>
</dbReference>
<protein>
    <recommendedName>
        <fullName evidence="5">DUF4878 domain-containing protein</fullName>
    </recommendedName>
</protein>
<feature type="region of interest" description="Disordered" evidence="1">
    <location>
        <begin position="1"/>
        <end position="212"/>
    </location>
</feature>
<feature type="transmembrane region" description="Helical" evidence="2">
    <location>
        <begin position="219"/>
        <end position="242"/>
    </location>
</feature>
<feature type="compositionally biased region" description="Polar residues" evidence="1">
    <location>
        <begin position="154"/>
        <end position="167"/>
    </location>
</feature>
<feature type="compositionally biased region" description="Low complexity" evidence="1">
    <location>
        <begin position="168"/>
        <end position="187"/>
    </location>
</feature>
<sequence length="359" mass="36444">MRVPPVGGPGPADDVSEDQTVAMPLIDPANAPTMAMPVQTPPDQQATQRIRTGQAGTDRVVGTRPGVPLSKPPATPRPATGPKQAGPAAGPKQAGPAAGPKQPGPAGPKQAGPAQGPRQGPQGGPPGMVEDTRPTPPLPPGRPRPSVAKAPSPADTQMTSPVQSTNHPQGVPVGQGAPVGRGAPVGQRPIAAPQRIAPTPPPVDQAPSDGAAGGRSKKWLLAVLGAAAVLVAIIVAVAFALVGKSGSSPDAEVRAAISQYTDGLRTGNLAQLRSSTCGPLHDFYAKIPEDQFANVHRMSLERKSIPVVDAVNAISITGDTAIAEATVYTEADPAKRSARTFDLQRSDSGWKVCDPATTP</sequence>
<comment type="caution">
    <text evidence="3">The sequence shown here is derived from an EMBL/GenBank/DDBJ whole genome shotgun (WGS) entry which is preliminary data.</text>
</comment>
<dbReference type="InterPro" id="IPR032710">
    <property type="entry name" value="NTF2-like_dom_sf"/>
</dbReference>
<feature type="compositionally biased region" description="Low complexity" evidence="1">
    <location>
        <begin position="107"/>
        <end position="120"/>
    </location>
</feature>